<dbReference type="GO" id="GO:0044611">
    <property type="term" value="C:nuclear pore inner ring"/>
    <property type="evidence" value="ECO:0007669"/>
    <property type="project" value="TreeGrafter"/>
</dbReference>
<dbReference type="Proteomes" id="UP000031036">
    <property type="component" value="Unassembled WGS sequence"/>
</dbReference>
<dbReference type="InterPro" id="IPR021827">
    <property type="entry name" value="Nup186/Nup192/Nup205"/>
</dbReference>
<proteinExistence type="inferred from homology"/>
<keyword evidence="3" id="KW-0813">Transport</keyword>
<evidence type="ECO:0000256" key="4">
    <source>
        <dbReference type="ARBA" id="ARBA00023242"/>
    </source>
</evidence>
<name>A0A0B2VGY4_TOXCA</name>
<dbReference type="EMBL" id="JPKZ01001310">
    <property type="protein sequence ID" value="KHN82761.1"/>
    <property type="molecule type" value="Genomic_DNA"/>
</dbReference>
<protein>
    <submittedName>
        <fullName evidence="6">Nuclear pore complex protein</fullName>
    </submittedName>
</protein>
<evidence type="ECO:0000256" key="5">
    <source>
        <dbReference type="SAM" id="MobiDB-lite"/>
    </source>
</evidence>
<gene>
    <name evidence="6" type="primary">NUP205</name>
    <name evidence="6" type="ORF">Tcan_17450</name>
</gene>
<accession>A0A0B2VGY4</accession>
<reference evidence="6 7" key="1">
    <citation type="submission" date="2014-11" db="EMBL/GenBank/DDBJ databases">
        <title>Genetic blueprint of the zoonotic pathogen Toxocara canis.</title>
        <authorList>
            <person name="Zhu X.-Q."/>
            <person name="Korhonen P.K."/>
            <person name="Cai H."/>
            <person name="Young N.D."/>
            <person name="Nejsum P."/>
            <person name="von Samson-Himmelstjerna G."/>
            <person name="Boag P.R."/>
            <person name="Tan P."/>
            <person name="Li Q."/>
            <person name="Min J."/>
            <person name="Yang Y."/>
            <person name="Wang X."/>
            <person name="Fang X."/>
            <person name="Hall R.S."/>
            <person name="Hofmann A."/>
            <person name="Sternberg P.W."/>
            <person name="Jex A.R."/>
            <person name="Gasser R.B."/>
        </authorList>
    </citation>
    <scope>NUCLEOTIDE SEQUENCE [LARGE SCALE GENOMIC DNA]</scope>
    <source>
        <strain evidence="6">PN_DK_2014</strain>
    </source>
</reference>
<evidence type="ECO:0000256" key="2">
    <source>
        <dbReference type="ARBA" id="ARBA00005892"/>
    </source>
</evidence>
<feature type="compositionally biased region" description="Low complexity" evidence="5">
    <location>
        <begin position="1270"/>
        <end position="1281"/>
    </location>
</feature>
<dbReference type="GO" id="GO:0006999">
    <property type="term" value="P:nuclear pore organization"/>
    <property type="evidence" value="ECO:0007669"/>
    <property type="project" value="TreeGrafter"/>
</dbReference>
<feature type="region of interest" description="Disordered" evidence="5">
    <location>
        <begin position="1237"/>
        <end position="1284"/>
    </location>
</feature>
<feature type="compositionally biased region" description="Polar residues" evidence="5">
    <location>
        <begin position="1237"/>
        <end position="1253"/>
    </location>
</feature>
<keyword evidence="7" id="KW-1185">Reference proteome</keyword>
<organism evidence="6 7">
    <name type="scientific">Toxocara canis</name>
    <name type="common">Canine roundworm</name>
    <dbReference type="NCBI Taxonomy" id="6265"/>
    <lineage>
        <taxon>Eukaryota</taxon>
        <taxon>Metazoa</taxon>
        <taxon>Ecdysozoa</taxon>
        <taxon>Nematoda</taxon>
        <taxon>Chromadorea</taxon>
        <taxon>Rhabditida</taxon>
        <taxon>Spirurina</taxon>
        <taxon>Ascaridomorpha</taxon>
        <taxon>Ascaridoidea</taxon>
        <taxon>Toxocaridae</taxon>
        <taxon>Toxocara</taxon>
    </lineage>
</organism>
<dbReference type="OMA" id="CCCQPSI"/>
<dbReference type="GO" id="GO:0017056">
    <property type="term" value="F:structural constituent of nuclear pore"/>
    <property type="evidence" value="ECO:0007669"/>
    <property type="project" value="TreeGrafter"/>
</dbReference>
<sequence length="1823" mass="202332">MWMRARNIFDELSKFAAASGKLSESQTTQLLEVIFTNSTLLTNVLSNAGKSAAHRAELEPNKIVRLSNGHSVQMDAEMRNEAIIISDTFNCDELDALELIACAETQSHHFGNWPRGLCAIVCYYDTHRFLSAAMKVLVQLNFCDGVMLTSAMSTFLKQFCANPAFAKRLIEVTQMNIASEMQMLHRPNVNGLGGPKHQQLLCTLLEETITNCRDALYMLCSSWNEECAPPFLLDLLAPLRELKPNSAFTNAHLFAWTAVLILMSPQNMSSMRNATALVDSLQKELKGAWSDVCVLASLQLAYAVSCAWVNANRSVSEGESLALPDEDEVSGLLKKALNAMVLPFLRRCVIKAPGFREDTSAFHALDTLIKLFIVHFSDKLVLLRRECEEELSSIEVVLKHGLVPNPALHFEKLLNLIADLYDCDSAVTVSAATQFLSVESPALSRFLRSGKEISSPVLQIAYLDMVKNLCKNREMATFIVKLMSTPHRDTQYLSRFLRSGKEISSPVLQIAYLDMVKNLCKNREMATFIVKLMSTPHRATADTVSFSHFCWAIRSYLNAFRRKRLPEVAADKAFKMKLEMGEQLPHEEVAGLIAWTQLAAVVALHDPYCRRQFASGGMFMMESMVGLLASAIPLVLKGAFYRFLSVLAMDSVIAEKIWTLLKTNSVLTTSPDGKLLGIQQELNERECSFRSYDSTLGFLHLMRSLMLHPTKTFDDGQIIPYLRFVIKSVISQFLYRSYEHEEQMWELCSVSCETLCNLLKYYVVTDASLLDSHPQVIVLAQVLSKSPVFRSIAGVLVKGSVEFENCAAHRNEALQTCCLSVLRLLHTCMSQHASLAEAIRSVKSTMLIASLDSLLLDGLSDGSENTYLSAVASFVMRVRAFCCTLIASLDSLLLDGLSDGSENTYLSAVASFVMRVRAFCCTLIASLDSLLLDGLSDGSENTYLSAVASFVMRGEQMPLHAYWAAHILRELCASRPAVQSEIVYSLKVMGRCFVEQCARMTSPKITSLALSPFDAPVLYDVESLSCCRVRGETARILIELCTTAVEMGPSNPNMAYFLCDFDMSNLLGTRLENPGINGTTRSCLHSVVDTLEMLADSRQPYALPCSALFEPMLRFLLRLVSGDESCGELVLRFLRSNHDLVFRLVSSHAVISSDWCVDGEESVVVENIQRMVQGYVLHLCAIELSSLLKIRHYSQPARFYRFLLSSNSVPFTTSLSNIDSEHSLAGVLQGASSVNMHTDSRTTAPESLSNVATAATADRDPSASTDRIQEQSAEQSPSSPSNFIATRMASSPIRVASAFATTSGAHSSIDFSNTGERLLWRFLRQVKVDLTLPQKPHLEMFNSEKLDNMVSLCDRVTTSNVAQCDIERMHWLLQREALWVVAEMRQQGVNNITNEMHEVLRYCVAYNLLRGAKASAQQLLSGWISVVNVMAAFVPVPFISSSQQADFLSDALRLLLTEYGLESAVNAQVSVAMSQCMCSLINAACYLYVTSACAELSLRRSIAEMLNELIRCVVSPGSPSYQNKYDVYLCILRLLNSAAPKLDSKEGAIEKEQEENTDLLDLDRPRADPIKAVISLYSYELVKLVRDDICSSRLDLKVVSLLCMARLLREDSLGSQSLAHVFVRSGLLRCVLESLAKTCITGAETVADLHFLEHLQAVLVLLISVAMSESGWKGLFEEHALEVLAALPIWMAPPKQAYTAEKGNGRIAELYMEIVELKIRLCLGVCASPRWRCISDKAVCLIARSSELLNHLMRNDPHCPVVQMCAVFLSRIYTLEESSKGYIESTCLNALRTVPIDNLGVLQQSASAEKPSFNTPRKLFTTY</sequence>
<comment type="caution">
    <text evidence="6">The sequence shown here is derived from an EMBL/GenBank/DDBJ whole genome shotgun (WGS) entry which is preliminary data.</text>
</comment>
<dbReference type="OrthoDB" id="2019644at2759"/>
<evidence type="ECO:0000256" key="3">
    <source>
        <dbReference type="ARBA" id="ARBA00022448"/>
    </source>
</evidence>
<dbReference type="STRING" id="6265.A0A0B2VGY4"/>
<comment type="subcellular location">
    <subcellularLocation>
        <location evidence="1">Nucleus</location>
    </subcellularLocation>
</comment>
<dbReference type="PANTHER" id="PTHR31344">
    <property type="entry name" value="NUCLEAR PORE COMPLEX PROTEIN NUP205"/>
    <property type="match status" value="1"/>
</dbReference>
<evidence type="ECO:0000256" key="1">
    <source>
        <dbReference type="ARBA" id="ARBA00004123"/>
    </source>
</evidence>
<keyword evidence="4" id="KW-0539">Nucleus</keyword>
<evidence type="ECO:0000313" key="6">
    <source>
        <dbReference type="EMBL" id="KHN82761.1"/>
    </source>
</evidence>
<dbReference type="Pfam" id="PF11894">
    <property type="entry name" value="Nup192"/>
    <property type="match status" value="2"/>
</dbReference>
<comment type="similarity">
    <text evidence="2">Belongs to the NUP186/NUP192/NUP205 family.</text>
</comment>
<evidence type="ECO:0000313" key="7">
    <source>
        <dbReference type="Proteomes" id="UP000031036"/>
    </source>
</evidence>
<dbReference type="PANTHER" id="PTHR31344:SF0">
    <property type="entry name" value="NUCLEAR PORE COMPLEX PROTEIN NUP205"/>
    <property type="match status" value="1"/>
</dbReference>